<dbReference type="Pfam" id="PF03982">
    <property type="entry name" value="DAGAT"/>
    <property type="match status" value="1"/>
</dbReference>
<evidence type="ECO:0000256" key="8">
    <source>
        <dbReference type="ARBA" id="ARBA00023098"/>
    </source>
</evidence>
<keyword evidence="4 11" id="KW-0808">Transferase</keyword>
<keyword evidence="7 11" id="KW-1133">Transmembrane helix</keyword>
<dbReference type="GO" id="GO:0003846">
    <property type="term" value="F:2-acylglycerol O-acyltransferase activity"/>
    <property type="evidence" value="ECO:0007669"/>
    <property type="project" value="TreeGrafter"/>
</dbReference>
<proteinExistence type="inferred from homology"/>
<dbReference type="Ensembl" id="ENSCPGT00000020542.1">
    <property type="protein sequence ID" value="ENSCPGP00000018781.1"/>
    <property type="gene ID" value="ENSCPGG00000013129.1"/>
</dbReference>
<keyword evidence="13" id="KW-1185">Reference proteome</keyword>
<dbReference type="AlphaFoldDB" id="A0A8C3K5C6"/>
<evidence type="ECO:0000313" key="12">
    <source>
        <dbReference type="Ensembl" id="ENSCPGP00000018781.1"/>
    </source>
</evidence>
<evidence type="ECO:0000256" key="3">
    <source>
        <dbReference type="ARBA" id="ARBA00022516"/>
    </source>
</evidence>
<sequence length="416" mass="47180">MKSSPSRHVVSHVGIKLVTPPGNLPLLPTRGGWLQAAATTTVHCTISSTVRLSKYRRATLYFAFATCGASFSFPDAHAEPKMKVEFAPLSIPLQRRLQTASVVQWVFSFLALAQCCTAVFIALFFTRFWLVSALYAAWWFIDREKPSKGGRKINVLRKSIIWRYMRDYFPVTLVKTAELDPRQNYLMGFHPHGVLAAGAFINFCTEASGFSTLFPGITPHLMMLSLWFRIPFFRDYIMSGGLVSSDKESASYVLQKPEGGNVLAIIVGGAQEALDARPGSYTLLLKNRKGFVRLAIEHGTPLVPIFSFGENDLFDQVRNPKGSWLRQLQHRLQQIMGISLPLFHARGIFQYSFGLIPYRRPIFTVVGKPIPVKRKHRPSEEEVDQVHQKYLSELCKLFEEHKAKYNIPEDKHLEFI</sequence>
<dbReference type="EC" id="2.3.1.-" evidence="11"/>
<dbReference type="InterPro" id="IPR007130">
    <property type="entry name" value="DAGAT"/>
</dbReference>
<comment type="subcellular location">
    <subcellularLocation>
        <location evidence="1 11">Endoplasmic reticulum membrane</location>
        <topology evidence="1 11">Multi-pass membrane protein</topology>
    </subcellularLocation>
</comment>
<dbReference type="PANTHER" id="PTHR12317:SF74">
    <property type="entry name" value="2-ACYLGLYCEROL O-ACYLTRANSFERASE 2"/>
    <property type="match status" value="1"/>
</dbReference>
<dbReference type="GO" id="GO:0004144">
    <property type="term" value="F:diacylglycerol O-acyltransferase activity"/>
    <property type="evidence" value="ECO:0007669"/>
    <property type="project" value="TreeGrafter"/>
</dbReference>
<dbReference type="CDD" id="cd07987">
    <property type="entry name" value="LPLAT_MGAT-like"/>
    <property type="match status" value="1"/>
</dbReference>
<evidence type="ECO:0000256" key="7">
    <source>
        <dbReference type="ARBA" id="ARBA00022989"/>
    </source>
</evidence>
<evidence type="ECO:0000256" key="6">
    <source>
        <dbReference type="ARBA" id="ARBA00022824"/>
    </source>
</evidence>
<evidence type="ECO:0000256" key="5">
    <source>
        <dbReference type="ARBA" id="ARBA00022692"/>
    </source>
</evidence>
<evidence type="ECO:0000313" key="13">
    <source>
        <dbReference type="Proteomes" id="UP000694419"/>
    </source>
</evidence>
<keyword evidence="6 11" id="KW-0256">Endoplasmic reticulum</keyword>
<evidence type="ECO:0000256" key="11">
    <source>
        <dbReference type="RuleBase" id="RU367023"/>
    </source>
</evidence>
<keyword evidence="3" id="KW-0444">Lipid biosynthesis</keyword>
<name>A0A8C3K5C6_9CHAR</name>
<reference evidence="12" key="2">
    <citation type="submission" date="2025-09" db="UniProtKB">
        <authorList>
            <consortium name="Ensembl"/>
        </authorList>
    </citation>
    <scope>IDENTIFICATION</scope>
</reference>
<evidence type="ECO:0000256" key="9">
    <source>
        <dbReference type="ARBA" id="ARBA00023136"/>
    </source>
</evidence>
<dbReference type="GO" id="GO:0006651">
    <property type="term" value="P:diacylglycerol biosynthetic process"/>
    <property type="evidence" value="ECO:0007669"/>
    <property type="project" value="TreeGrafter"/>
</dbReference>
<dbReference type="Proteomes" id="UP000694419">
    <property type="component" value="Unplaced"/>
</dbReference>
<dbReference type="GO" id="GO:0005789">
    <property type="term" value="C:endoplasmic reticulum membrane"/>
    <property type="evidence" value="ECO:0007669"/>
    <property type="project" value="UniProtKB-SubCell"/>
</dbReference>
<feature type="transmembrane region" description="Helical" evidence="11">
    <location>
        <begin position="105"/>
        <end position="138"/>
    </location>
</feature>
<comment type="caution">
    <text evidence="11">Lacks conserved residue(s) required for the propagation of feature annotation.</text>
</comment>
<evidence type="ECO:0000256" key="2">
    <source>
        <dbReference type="ARBA" id="ARBA00005420"/>
    </source>
</evidence>
<reference evidence="12" key="1">
    <citation type="submission" date="2025-08" db="UniProtKB">
        <authorList>
            <consortium name="Ensembl"/>
        </authorList>
    </citation>
    <scope>IDENTIFICATION</scope>
</reference>
<dbReference type="SUPFAM" id="SSF69593">
    <property type="entry name" value="Glycerol-3-phosphate (1)-acyltransferase"/>
    <property type="match status" value="1"/>
</dbReference>
<organism evidence="12 13">
    <name type="scientific">Calidris pygmaea</name>
    <name type="common">Spoon-billed sandpiper</name>
    <dbReference type="NCBI Taxonomy" id="425635"/>
    <lineage>
        <taxon>Eukaryota</taxon>
        <taxon>Metazoa</taxon>
        <taxon>Chordata</taxon>
        <taxon>Craniata</taxon>
        <taxon>Vertebrata</taxon>
        <taxon>Euteleostomi</taxon>
        <taxon>Archelosauria</taxon>
        <taxon>Archosauria</taxon>
        <taxon>Dinosauria</taxon>
        <taxon>Saurischia</taxon>
        <taxon>Theropoda</taxon>
        <taxon>Coelurosauria</taxon>
        <taxon>Aves</taxon>
        <taxon>Neognathae</taxon>
        <taxon>Neoaves</taxon>
        <taxon>Charadriiformes</taxon>
        <taxon>Scolopacidae</taxon>
        <taxon>Calidris</taxon>
    </lineage>
</organism>
<keyword evidence="8" id="KW-0443">Lipid metabolism</keyword>
<dbReference type="GO" id="GO:0019432">
    <property type="term" value="P:triglyceride biosynthetic process"/>
    <property type="evidence" value="ECO:0007669"/>
    <property type="project" value="TreeGrafter"/>
</dbReference>
<evidence type="ECO:0000256" key="10">
    <source>
        <dbReference type="ARBA" id="ARBA00023315"/>
    </source>
</evidence>
<keyword evidence="5 11" id="KW-0812">Transmembrane</keyword>
<dbReference type="PANTHER" id="PTHR12317">
    <property type="entry name" value="DIACYLGLYCEROL O-ACYLTRANSFERASE"/>
    <property type="match status" value="1"/>
</dbReference>
<comment type="similarity">
    <text evidence="2 11">Belongs to the diacylglycerol acyltransferase family.</text>
</comment>
<evidence type="ECO:0000256" key="1">
    <source>
        <dbReference type="ARBA" id="ARBA00004477"/>
    </source>
</evidence>
<evidence type="ECO:0000256" key="4">
    <source>
        <dbReference type="ARBA" id="ARBA00022679"/>
    </source>
</evidence>
<protein>
    <recommendedName>
        <fullName evidence="11">Acyltransferase</fullName>
        <ecNumber evidence="11">2.3.1.-</ecNumber>
    </recommendedName>
</protein>
<accession>A0A8C3K5C6</accession>
<keyword evidence="10" id="KW-0012">Acyltransferase</keyword>
<keyword evidence="9 11" id="KW-0472">Membrane</keyword>